<feature type="transmembrane region" description="Helical" evidence="8">
    <location>
        <begin position="47"/>
        <end position="68"/>
    </location>
</feature>
<sequence length="359" mass="40293">MEFLKELFKIISSKKITHTLLNLMIVLVIVLLFMNTSELWYGILSVIWLVSKPFIIGFAFAYVLNPVINYVEKYVVKRGIAVFMVYLASFAILSLLISLAIPLISESISEMFPAFYSGLSEIGDFVKENFNYDISSLTKYIEGIINQFFDDSVVVDTTIDVLNQVLINVTNFLIYTILAVYMSGNFSNIRSYIKNIATKIDNRLPIYLREIDLSLIQYVKAFFIGAIAQALTTMVMYLIIGHPNWLILGCISGASSIIPYVGPIAANCLGLITSLGMGTSTIVILCILIFIQSIVTSYVITPRIYSSKIDLSIMWVLFGILSGSSLFGIWGMVIAMPLLVTIKVAIQVYKDRYHKKYLI</sequence>
<feature type="transmembrane region" description="Helical" evidence="8">
    <location>
        <begin position="20"/>
        <end position="41"/>
    </location>
</feature>
<dbReference type="GO" id="GO:0005886">
    <property type="term" value="C:plasma membrane"/>
    <property type="evidence" value="ECO:0007669"/>
    <property type="project" value="UniProtKB-SubCell"/>
</dbReference>
<evidence type="ECO:0000256" key="5">
    <source>
        <dbReference type="ARBA" id="ARBA00022692"/>
    </source>
</evidence>
<protein>
    <submittedName>
        <fullName evidence="9">AI-2E family transporter</fullName>
    </submittedName>
</protein>
<feature type="transmembrane region" description="Helical" evidence="8">
    <location>
        <begin position="218"/>
        <end position="240"/>
    </location>
</feature>
<reference evidence="9" key="2">
    <citation type="submission" date="2021-04" db="EMBL/GenBank/DDBJ databases">
        <authorList>
            <person name="Gilroy R."/>
        </authorList>
    </citation>
    <scope>NUCLEOTIDE SEQUENCE</scope>
    <source>
        <strain evidence="9">ChiGjej1B1-14440</strain>
    </source>
</reference>
<evidence type="ECO:0000256" key="4">
    <source>
        <dbReference type="ARBA" id="ARBA00022475"/>
    </source>
</evidence>
<evidence type="ECO:0000256" key="2">
    <source>
        <dbReference type="ARBA" id="ARBA00009773"/>
    </source>
</evidence>
<evidence type="ECO:0000313" key="10">
    <source>
        <dbReference type="Proteomes" id="UP000886724"/>
    </source>
</evidence>
<keyword evidence="3" id="KW-0813">Transport</keyword>
<evidence type="ECO:0000256" key="8">
    <source>
        <dbReference type="SAM" id="Phobius"/>
    </source>
</evidence>
<evidence type="ECO:0000256" key="1">
    <source>
        <dbReference type="ARBA" id="ARBA00004651"/>
    </source>
</evidence>
<feature type="transmembrane region" description="Helical" evidence="8">
    <location>
        <begin position="246"/>
        <end position="270"/>
    </location>
</feature>
<comment type="similarity">
    <text evidence="2">Belongs to the autoinducer-2 exporter (AI-2E) (TC 2.A.86) family.</text>
</comment>
<evidence type="ECO:0000256" key="6">
    <source>
        <dbReference type="ARBA" id="ARBA00022989"/>
    </source>
</evidence>
<dbReference type="Proteomes" id="UP000886724">
    <property type="component" value="Unassembled WGS sequence"/>
</dbReference>
<keyword evidence="7 8" id="KW-0472">Membrane</keyword>
<organism evidence="9 10">
    <name type="scientific">Candidatus Erysipelatoclostridium merdavium</name>
    <dbReference type="NCBI Taxonomy" id="2838566"/>
    <lineage>
        <taxon>Bacteria</taxon>
        <taxon>Bacillati</taxon>
        <taxon>Bacillota</taxon>
        <taxon>Erysipelotrichia</taxon>
        <taxon>Erysipelotrichales</taxon>
        <taxon>Erysipelotrichales incertae sedis</taxon>
    </lineage>
</organism>
<feature type="transmembrane region" description="Helical" evidence="8">
    <location>
        <begin position="282"/>
        <end position="301"/>
    </location>
</feature>
<dbReference type="PANTHER" id="PTHR21716">
    <property type="entry name" value="TRANSMEMBRANE PROTEIN"/>
    <property type="match status" value="1"/>
</dbReference>
<dbReference type="AlphaFoldDB" id="A0A9D1XNZ3"/>
<accession>A0A9D1XNZ3</accession>
<comment type="caution">
    <text evidence="9">The sequence shown here is derived from an EMBL/GenBank/DDBJ whole genome shotgun (WGS) entry which is preliminary data.</text>
</comment>
<comment type="subcellular location">
    <subcellularLocation>
        <location evidence="1">Cell membrane</location>
        <topology evidence="1">Multi-pass membrane protein</topology>
    </subcellularLocation>
</comment>
<dbReference type="Pfam" id="PF01594">
    <property type="entry name" value="AI-2E_transport"/>
    <property type="match status" value="1"/>
</dbReference>
<dbReference type="InterPro" id="IPR002549">
    <property type="entry name" value="AI-2E-like"/>
</dbReference>
<dbReference type="EMBL" id="DXET01000271">
    <property type="protein sequence ID" value="HIX82696.1"/>
    <property type="molecule type" value="Genomic_DNA"/>
</dbReference>
<evidence type="ECO:0000313" key="9">
    <source>
        <dbReference type="EMBL" id="HIX82696.1"/>
    </source>
</evidence>
<dbReference type="PANTHER" id="PTHR21716:SF53">
    <property type="entry name" value="PERMEASE PERM-RELATED"/>
    <property type="match status" value="1"/>
</dbReference>
<evidence type="ECO:0000256" key="7">
    <source>
        <dbReference type="ARBA" id="ARBA00023136"/>
    </source>
</evidence>
<gene>
    <name evidence="9" type="ORF">H9980_12115</name>
</gene>
<keyword evidence="4" id="KW-1003">Cell membrane</keyword>
<keyword evidence="6 8" id="KW-1133">Transmembrane helix</keyword>
<feature type="transmembrane region" description="Helical" evidence="8">
    <location>
        <begin position="165"/>
        <end position="184"/>
    </location>
</feature>
<proteinExistence type="inferred from homology"/>
<feature type="transmembrane region" description="Helical" evidence="8">
    <location>
        <begin position="313"/>
        <end position="346"/>
    </location>
</feature>
<keyword evidence="5 8" id="KW-0812">Transmembrane</keyword>
<feature type="transmembrane region" description="Helical" evidence="8">
    <location>
        <begin position="80"/>
        <end position="104"/>
    </location>
</feature>
<evidence type="ECO:0000256" key="3">
    <source>
        <dbReference type="ARBA" id="ARBA00022448"/>
    </source>
</evidence>
<name>A0A9D1XNZ3_9FIRM</name>
<reference evidence="9" key="1">
    <citation type="journal article" date="2021" name="PeerJ">
        <title>Extensive microbial diversity within the chicken gut microbiome revealed by metagenomics and culture.</title>
        <authorList>
            <person name="Gilroy R."/>
            <person name="Ravi A."/>
            <person name="Getino M."/>
            <person name="Pursley I."/>
            <person name="Horton D.L."/>
            <person name="Alikhan N.F."/>
            <person name="Baker D."/>
            <person name="Gharbi K."/>
            <person name="Hall N."/>
            <person name="Watson M."/>
            <person name="Adriaenssens E.M."/>
            <person name="Foster-Nyarko E."/>
            <person name="Jarju S."/>
            <person name="Secka A."/>
            <person name="Antonio M."/>
            <person name="Oren A."/>
            <person name="Chaudhuri R.R."/>
            <person name="La Ragione R."/>
            <person name="Hildebrand F."/>
            <person name="Pallen M.J."/>
        </authorList>
    </citation>
    <scope>NUCLEOTIDE SEQUENCE</scope>
    <source>
        <strain evidence="9">ChiGjej1B1-14440</strain>
    </source>
</reference>